<gene>
    <name evidence="2" type="ORF">HCDG_02532</name>
</gene>
<evidence type="ECO:0000313" key="3">
    <source>
        <dbReference type="Proteomes" id="UP000002624"/>
    </source>
</evidence>
<organism evidence="2 3">
    <name type="scientific">Ajellomyces capsulatus (strain H143)</name>
    <name type="common">Darling's disease fungus</name>
    <name type="synonym">Histoplasma capsulatum</name>
    <dbReference type="NCBI Taxonomy" id="544712"/>
    <lineage>
        <taxon>Eukaryota</taxon>
        <taxon>Fungi</taxon>
        <taxon>Dikarya</taxon>
        <taxon>Ascomycota</taxon>
        <taxon>Pezizomycotina</taxon>
        <taxon>Eurotiomycetes</taxon>
        <taxon>Eurotiomycetidae</taxon>
        <taxon>Onygenales</taxon>
        <taxon>Ajellomycetaceae</taxon>
        <taxon>Histoplasma</taxon>
    </lineage>
</organism>
<dbReference type="HOGENOM" id="CLU_2183191_0_0_1"/>
<evidence type="ECO:0000313" key="2">
    <source>
        <dbReference type="EMBL" id="EER42634.1"/>
    </source>
</evidence>
<dbReference type="VEuPathDB" id="FungiDB:HCDG_02532"/>
<proteinExistence type="predicted"/>
<protein>
    <submittedName>
        <fullName evidence="2">Uncharacterized protein</fullName>
    </submittedName>
</protein>
<evidence type="ECO:0000256" key="1">
    <source>
        <dbReference type="SAM" id="MobiDB-lite"/>
    </source>
</evidence>
<dbReference type="EMBL" id="GG692421">
    <property type="protein sequence ID" value="EER42634.1"/>
    <property type="molecule type" value="Genomic_DNA"/>
</dbReference>
<feature type="region of interest" description="Disordered" evidence="1">
    <location>
        <begin position="63"/>
        <end position="109"/>
    </location>
</feature>
<name>C6H8K1_AJECH</name>
<accession>C6H8K1</accession>
<feature type="compositionally biased region" description="Basic and acidic residues" evidence="1">
    <location>
        <begin position="79"/>
        <end position="90"/>
    </location>
</feature>
<dbReference type="Proteomes" id="UP000002624">
    <property type="component" value="Unassembled WGS sequence"/>
</dbReference>
<dbReference type="AlphaFoldDB" id="C6H8K1"/>
<feature type="compositionally biased region" description="Basic and acidic residues" evidence="1">
    <location>
        <begin position="100"/>
        <end position="109"/>
    </location>
</feature>
<reference evidence="3" key="1">
    <citation type="submission" date="2009-05" db="EMBL/GenBank/DDBJ databases">
        <title>The genome sequence of Ajellomyces capsulatus strain H143.</title>
        <authorList>
            <person name="Champion M."/>
            <person name="Cuomo C.A."/>
            <person name="Ma L.-J."/>
            <person name="Henn M.R."/>
            <person name="Sil A."/>
            <person name="Goldman B."/>
            <person name="Young S.K."/>
            <person name="Kodira C.D."/>
            <person name="Zeng Q."/>
            <person name="Koehrsen M."/>
            <person name="Alvarado L."/>
            <person name="Berlin A.M."/>
            <person name="Borenstein D."/>
            <person name="Chen Z."/>
            <person name="Engels R."/>
            <person name="Freedman E."/>
            <person name="Gellesch M."/>
            <person name="Goldberg J."/>
            <person name="Griggs A."/>
            <person name="Gujja S."/>
            <person name="Heiman D.I."/>
            <person name="Hepburn T.A."/>
            <person name="Howarth C."/>
            <person name="Jen D."/>
            <person name="Larson L."/>
            <person name="Lewis B."/>
            <person name="Mehta T."/>
            <person name="Park D."/>
            <person name="Pearson M."/>
            <person name="Roberts A."/>
            <person name="Saif S."/>
            <person name="Shea T.D."/>
            <person name="Shenoy N."/>
            <person name="Sisk P."/>
            <person name="Stolte C."/>
            <person name="Sykes S."/>
            <person name="Walk T."/>
            <person name="White J."/>
            <person name="Yandava C."/>
            <person name="Klein B."/>
            <person name="McEwen J.G."/>
            <person name="Puccia R."/>
            <person name="Goldman G.H."/>
            <person name="Felipe M.S."/>
            <person name="Nino-Vega G."/>
            <person name="San-Blas G."/>
            <person name="Taylor J.W."/>
            <person name="Mendoza L."/>
            <person name="Galagan J.E."/>
            <person name="Nusbaum C."/>
            <person name="Birren B.W."/>
        </authorList>
    </citation>
    <scope>NUCLEOTIDE SEQUENCE [LARGE SCALE GENOMIC DNA]</scope>
    <source>
        <strain evidence="3">H143</strain>
    </source>
</reference>
<sequence>MSIQLATNPNRRPLSPCILITNSSKFNLAPDPPRAFASRSTWLSLLHRASVFGDGGSGGEGGLGCVLVSSREDEEDGDGGEKGETEEWERSTSPAVEVSCCRRGDEEAD</sequence>